<reference evidence="3" key="1">
    <citation type="submission" date="2017-01" db="EMBL/GenBank/DDBJ databases">
        <authorList>
            <person name="Wang Y."/>
            <person name="White M."/>
            <person name="Kvist S."/>
            <person name="Moncalvo J.-M."/>
        </authorList>
    </citation>
    <scope>NUCLEOTIDE SEQUENCE [LARGE SCALE GENOMIC DNA]</scope>
    <source>
        <strain evidence="3">COL-18-3</strain>
    </source>
</reference>
<dbReference type="EMBL" id="LSSK01001263">
    <property type="protein sequence ID" value="OMH80209.1"/>
    <property type="molecule type" value="Genomic_DNA"/>
</dbReference>
<evidence type="ECO:0000256" key="1">
    <source>
        <dbReference type="SAM" id="Phobius"/>
    </source>
</evidence>
<dbReference type="AlphaFoldDB" id="A0A1R1PH06"/>
<evidence type="ECO:0000313" key="3">
    <source>
        <dbReference type="Proteomes" id="UP000188320"/>
    </source>
</evidence>
<keyword evidence="1" id="KW-0472">Membrane</keyword>
<keyword evidence="1" id="KW-1133">Transmembrane helix</keyword>
<evidence type="ECO:0000313" key="2">
    <source>
        <dbReference type="EMBL" id="OMH80209.1"/>
    </source>
</evidence>
<feature type="transmembrane region" description="Helical" evidence="1">
    <location>
        <begin position="14"/>
        <end position="34"/>
    </location>
</feature>
<proteinExistence type="predicted"/>
<keyword evidence="3" id="KW-1185">Reference proteome</keyword>
<organism evidence="2 3">
    <name type="scientific">Zancudomyces culisetae</name>
    <name type="common">Gut fungus</name>
    <name type="synonym">Smittium culisetae</name>
    <dbReference type="NCBI Taxonomy" id="1213189"/>
    <lineage>
        <taxon>Eukaryota</taxon>
        <taxon>Fungi</taxon>
        <taxon>Fungi incertae sedis</taxon>
        <taxon>Zoopagomycota</taxon>
        <taxon>Kickxellomycotina</taxon>
        <taxon>Harpellomycetes</taxon>
        <taxon>Harpellales</taxon>
        <taxon>Legeriomycetaceae</taxon>
        <taxon>Zancudomyces</taxon>
    </lineage>
</organism>
<gene>
    <name evidence="2" type="ORF">AX774_g6367</name>
</gene>
<comment type="caution">
    <text evidence="2">The sequence shown here is derived from an EMBL/GenBank/DDBJ whole genome shotgun (WGS) entry which is preliminary data.</text>
</comment>
<keyword evidence="1" id="KW-0812">Transmembrane</keyword>
<sequence length="122" mass="13466">MGFNTSEVMDAPDVAIPIAMLLFLLNHIVTTSIVKLKIRPVPSPINMPCVRIRCHTSVKKEAAMYPNPNNATPRNIVFLIPINDASGPENSVNVNEHEIASVPIHEIYTILSCANISEMYLL</sequence>
<dbReference type="Proteomes" id="UP000188320">
    <property type="component" value="Unassembled WGS sequence"/>
</dbReference>
<protein>
    <submittedName>
        <fullName evidence="2">Uncharacterized protein</fullName>
    </submittedName>
</protein>
<name>A0A1R1PH06_ZANCU</name>
<accession>A0A1R1PH06</accession>